<dbReference type="PANTHER" id="PTHR33332">
    <property type="entry name" value="REVERSE TRANSCRIPTASE DOMAIN-CONTAINING PROTEIN"/>
    <property type="match status" value="1"/>
</dbReference>
<dbReference type="Proteomes" id="UP000233556">
    <property type="component" value="Unassembled WGS sequence"/>
</dbReference>
<evidence type="ECO:0000313" key="2">
    <source>
        <dbReference type="Proteomes" id="UP000233556"/>
    </source>
</evidence>
<keyword evidence="2" id="KW-1185">Reference proteome</keyword>
<proteinExistence type="predicted"/>
<reference evidence="2" key="1">
    <citation type="submission" date="2017-11" db="EMBL/GenBank/DDBJ databases">
        <authorList>
            <person name="Lima N.C."/>
            <person name="Parody-Merino A.M."/>
            <person name="Battley P.F."/>
            <person name="Fidler A.E."/>
            <person name="Prosdocimi F."/>
        </authorList>
    </citation>
    <scope>NUCLEOTIDE SEQUENCE [LARGE SCALE GENOMIC DNA]</scope>
</reference>
<dbReference type="AlphaFoldDB" id="A0A2I0U2F2"/>
<organism evidence="1 2">
    <name type="scientific">Limosa lapponica baueri</name>
    <dbReference type="NCBI Taxonomy" id="1758121"/>
    <lineage>
        <taxon>Eukaryota</taxon>
        <taxon>Metazoa</taxon>
        <taxon>Chordata</taxon>
        <taxon>Craniata</taxon>
        <taxon>Vertebrata</taxon>
        <taxon>Euteleostomi</taxon>
        <taxon>Archelosauria</taxon>
        <taxon>Archosauria</taxon>
        <taxon>Dinosauria</taxon>
        <taxon>Saurischia</taxon>
        <taxon>Theropoda</taxon>
        <taxon>Coelurosauria</taxon>
        <taxon>Aves</taxon>
        <taxon>Neognathae</taxon>
        <taxon>Neoaves</taxon>
        <taxon>Charadriiformes</taxon>
        <taxon>Scolopacidae</taxon>
        <taxon>Limosa</taxon>
    </lineage>
</organism>
<evidence type="ECO:0000313" key="1">
    <source>
        <dbReference type="EMBL" id="PKU40202.1"/>
    </source>
</evidence>
<evidence type="ECO:0008006" key="3">
    <source>
        <dbReference type="Google" id="ProtNLM"/>
    </source>
</evidence>
<dbReference type="EMBL" id="KZ506318">
    <property type="protein sequence ID" value="PKU40202.1"/>
    <property type="molecule type" value="Genomic_DNA"/>
</dbReference>
<gene>
    <name evidence="1" type="ORF">llap_9496</name>
</gene>
<reference evidence="2" key="2">
    <citation type="submission" date="2017-12" db="EMBL/GenBank/DDBJ databases">
        <title>Genome sequence of the Bar-tailed Godwit (Limosa lapponica baueri).</title>
        <authorList>
            <person name="Lima N.C.B."/>
            <person name="Parody-Merino A.M."/>
            <person name="Battley P.F."/>
            <person name="Fidler A.E."/>
            <person name="Prosdocimi F."/>
        </authorList>
    </citation>
    <scope>NUCLEOTIDE SEQUENCE [LARGE SCALE GENOMIC DNA]</scope>
</reference>
<sequence length="381" mass="44326">MQFLHLGWGNLKHKYRLSREWIDSSPEEEDLRVLVDEKLNMSQQCALTAQKVNGILGCLKRSVASRVRELALPFYSALVRPHLQYCVQCCGPQHKKDMDLERVQKRVTKIIRGLEHLSYQGRLRDLGLFILEKKSLQEDLMAAFQNLKGAYRRDGEGLFMRSVTIELGMREELDIIYLDFSKAFDTVPNQILTEKVLIYGLNEQTVRWIEKWLNGWVQRTVIEGGNSSPLLSTSEATPESFVRFWAAQYRRGMNMLERVQRKATKMMKGLEHLSYEEMLRDLELFSLEKRRLRGRTHPHISKYLKGGCEEDRARLFSMVPSGRTRGNGCIQKLRMFPPSTRKQFFTVKVTKHWHMLPSEVVESPSLEIIKSHLDTVLGNEP</sequence>
<name>A0A2I0U2F2_LIMLA</name>
<protein>
    <recommendedName>
        <fullName evidence="3">Reverse transcriptase domain-containing protein</fullName>
    </recommendedName>
</protein>
<accession>A0A2I0U2F2</accession>